<evidence type="ECO:0000256" key="6">
    <source>
        <dbReference type="ARBA" id="ARBA00017286"/>
    </source>
</evidence>
<dbReference type="HOGENOM" id="CLU_066684_0_0_1"/>
<feature type="region of interest" description="Disordered" evidence="10">
    <location>
        <begin position="266"/>
        <end position="310"/>
    </location>
</feature>
<dbReference type="STRING" id="1262450.S3CFA8"/>
<feature type="domain" description="Essential protein Yae1 N-terminal" evidence="11">
    <location>
        <begin position="130"/>
        <end position="167"/>
    </location>
</feature>
<dbReference type="VEuPathDB" id="FungiDB:F503_05886"/>
<feature type="compositionally biased region" description="Polar residues" evidence="10">
    <location>
        <begin position="109"/>
        <end position="119"/>
    </location>
</feature>
<dbReference type="GO" id="GO:0005634">
    <property type="term" value="C:nucleus"/>
    <property type="evidence" value="ECO:0007669"/>
    <property type="project" value="UniProtKB-SubCell"/>
</dbReference>
<feature type="compositionally biased region" description="Low complexity" evidence="10">
    <location>
        <begin position="283"/>
        <end position="303"/>
    </location>
</feature>
<keyword evidence="8" id="KW-0963">Cytoplasm</keyword>
<evidence type="ECO:0000256" key="4">
    <source>
        <dbReference type="ARBA" id="ARBA00007096"/>
    </source>
</evidence>
<dbReference type="EMBL" id="KE148146">
    <property type="protein sequence ID" value="EPE10791.1"/>
    <property type="molecule type" value="Genomic_DNA"/>
</dbReference>
<comment type="subunit">
    <text evidence="5">May form a complex with LTO1.</text>
</comment>
<evidence type="ECO:0000313" key="13">
    <source>
        <dbReference type="Proteomes" id="UP000016923"/>
    </source>
</evidence>
<dbReference type="Pfam" id="PF09811">
    <property type="entry name" value="Yae1_N"/>
    <property type="match status" value="1"/>
</dbReference>
<dbReference type="InterPro" id="IPR019191">
    <property type="entry name" value="Essential_protein_Yae1_N"/>
</dbReference>
<dbReference type="AlphaFoldDB" id="S3CFA8"/>
<organism evidence="12 13">
    <name type="scientific">Ophiostoma piceae (strain UAMH 11346)</name>
    <name type="common">Sap stain fungus</name>
    <dbReference type="NCBI Taxonomy" id="1262450"/>
    <lineage>
        <taxon>Eukaryota</taxon>
        <taxon>Fungi</taxon>
        <taxon>Dikarya</taxon>
        <taxon>Ascomycota</taxon>
        <taxon>Pezizomycotina</taxon>
        <taxon>Sordariomycetes</taxon>
        <taxon>Sordariomycetidae</taxon>
        <taxon>Ophiostomatales</taxon>
        <taxon>Ophiostomataceae</taxon>
        <taxon>Ophiostoma</taxon>
    </lineage>
</organism>
<keyword evidence="9" id="KW-0539">Nucleus</keyword>
<evidence type="ECO:0000256" key="1">
    <source>
        <dbReference type="ARBA" id="ARBA00003836"/>
    </source>
</evidence>
<dbReference type="InterPro" id="IPR038881">
    <property type="entry name" value="Yae1-like"/>
</dbReference>
<evidence type="ECO:0000256" key="9">
    <source>
        <dbReference type="ARBA" id="ARBA00023242"/>
    </source>
</evidence>
<dbReference type="GO" id="GO:0005737">
    <property type="term" value="C:cytoplasm"/>
    <property type="evidence" value="ECO:0007669"/>
    <property type="project" value="UniProtKB-SubCell"/>
</dbReference>
<evidence type="ECO:0000256" key="3">
    <source>
        <dbReference type="ARBA" id="ARBA00004496"/>
    </source>
</evidence>
<dbReference type="PANTHER" id="PTHR18829">
    <property type="entry name" value="PROTEIN YAE1 HOMOLOG"/>
    <property type="match status" value="1"/>
</dbReference>
<comment type="function">
    <text evidence="1">The complex LTO1:YAE1 may function as a target specific adapter that probably recruits apo-RPLI1 to the cytosolic iron-sulfur protein assembly (CIA) complex machinery. May be required for biogenesis of the large ribosomal subunit and initiation of translation.</text>
</comment>
<protein>
    <recommendedName>
        <fullName evidence="7">Protein YAE1</fullName>
    </recommendedName>
    <alternativeName>
        <fullName evidence="6">Protein yae1</fullName>
    </alternativeName>
</protein>
<feature type="region of interest" description="Disordered" evidence="10">
    <location>
        <begin position="41"/>
        <end position="119"/>
    </location>
</feature>
<keyword evidence="13" id="KW-1185">Reference proteome</keyword>
<comment type="subcellular location">
    <subcellularLocation>
        <location evidence="3">Cytoplasm</location>
    </subcellularLocation>
    <subcellularLocation>
        <location evidence="2">Nucleus</location>
    </subcellularLocation>
</comment>
<comment type="similarity">
    <text evidence="4">Belongs to the YAE1 family.</text>
</comment>
<evidence type="ECO:0000256" key="5">
    <source>
        <dbReference type="ARBA" id="ARBA00011427"/>
    </source>
</evidence>
<evidence type="ECO:0000256" key="8">
    <source>
        <dbReference type="ARBA" id="ARBA00022490"/>
    </source>
</evidence>
<evidence type="ECO:0000256" key="2">
    <source>
        <dbReference type="ARBA" id="ARBA00004123"/>
    </source>
</evidence>
<dbReference type="Proteomes" id="UP000016923">
    <property type="component" value="Unassembled WGS sequence"/>
</dbReference>
<accession>S3CFA8</accession>
<evidence type="ECO:0000256" key="10">
    <source>
        <dbReference type="SAM" id="MobiDB-lite"/>
    </source>
</evidence>
<evidence type="ECO:0000259" key="11">
    <source>
        <dbReference type="Pfam" id="PF09811"/>
    </source>
</evidence>
<evidence type="ECO:0000313" key="12">
    <source>
        <dbReference type="EMBL" id="EPE10791.1"/>
    </source>
</evidence>
<gene>
    <name evidence="12" type="ORF">F503_05886</name>
</gene>
<proteinExistence type="inferred from homology"/>
<dbReference type="OrthoDB" id="20086at2759"/>
<evidence type="ECO:0000256" key="7">
    <source>
        <dbReference type="ARBA" id="ARBA00018400"/>
    </source>
</evidence>
<dbReference type="PANTHER" id="PTHR18829:SF0">
    <property type="entry name" value="PROTEIN YAE1 HOMOLOG"/>
    <property type="match status" value="1"/>
</dbReference>
<dbReference type="eggNOG" id="KOG4774">
    <property type="taxonomic scope" value="Eukaryota"/>
</dbReference>
<sequence length="310" mass="33176">MHQRPPADPYNKDDLLVTSTATTQVTMAQPEQQRQVYDLVSGIDGADGYHGVTEEEPSDDSGAEDREGLETTRQQTDLFDDVFGGGDDTFEHTSSRPAAPDAMAHARTATDTSAHPSDMNRLQQEHSTAGYRDGLTAGKNASLQAGFDEGYSLGAALGLVVGELLGLIEGLLGFQVDGDSPGADEGALLARARQELAMQSIYSPTYFAPDGTWVYDVATGDESETIFDVAHAHPLVRSWRETVDKELTRRRVRWAKPGEEAELAAVLGLTEDEPEKEPKKVTASSSTAAAASPSEPAARAPPSNTSALDW</sequence>
<reference evidence="12 13" key="1">
    <citation type="journal article" date="2013" name="BMC Genomics">
        <title>The genome and transcriptome of the pine saprophyte Ophiostoma piceae, and a comparison with the bark beetle-associated pine pathogen Grosmannia clavigera.</title>
        <authorList>
            <person name="Haridas S."/>
            <person name="Wang Y."/>
            <person name="Lim L."/>
            <person name="Massoumi Alamouti S."/>
            <person name="Jackman S."/>
            <person name="Docking R."/>
            <person name="Robertson G."/>
            <person name="Birol I."/>
            <person name="Bohlmann J."/>
            <person name="Breuil C."/>
        </authorList>
    </citation>
    <scope>NUCLEOTIDE SEQUENCE [LARGE SCALE GENOMIC DNA]</scope>
    <source>
        <strain evidence="12 13">UAMH 11346</strain>
    </source>
</reference>
<name>S3CFA8_OPHP1</name>